<dbReference type="Pfam" id="PF00126">
    <property type="entry name" value="HTH_1"/>
    <property type="match status" value="1"/>
</dbReference>
<sequence>MELRHFRYFVTLAEHLHFARAAELLNISPPTLTVQIQEIERALSVQLFKRTKRSVSLTSAGKLFLEEARLVLAQYARAESVGRRAGRGEIGRIEIGYVGSAAYAGVLQDQIDRFSTRWPRVDILARELPMEGLPSLIEGGQIDIGFVRLPMAYPRSLQAHILFRDHFCLALEARHPAAMGPEMVLSRSLAAESFIVPEQEAGSHEVARRGRFQMNVVSRPGSLLSVLTQVSLGAGVAVVPSLVRDIVRIPNVVFRRIAGKPIESEVAAVFRADEKANAVRNFIAQIQETVSQRH</sequence>
<evidence type="ECO:0000259" key="5">
    <source>
        <dbReference type="PROSITE" id="PS50931"/>
    </source>
</evidence>
<reference evidence="6 7" key="1">
    <citation type="submission" date="2021-05" db="EMBL/GenBank/DDBJ databases">
        <title>Roseococcus sp. XZZS9, whole genome shotgun sequencing project.</title>
        <authorList>
            <person name="Zhao G."/>
            <person name="Shen L."/>
        </authorList>
    </citation>
    <scope>NUCLEOTIDE SEQUENCE [LARGE SCALE GENOMIC DNA]</scope>
    <source>
        <strain evidence="6 7">XZZS9</strain>
    </source>
</reference>
<dbReference type="CDD" id="cd08414">
    <property type="entry name" value="PBP2_LTTR_aromatics_like"/>
    <property type="match status" value="1"/>
</dbReference>
<dbReference type="RefSeq" id="WP_213669726.1">
    <property type="nucleotide sequence ID" value="NZ_JAHCDA010000002.1"/>
</dbReference>
<dbReference type="Gene3D" id="1.10.10.10">
    <property type="entry name" value="Winged helix-like DNA-binding domain superfamily/Winged helix DNA-binding domain"/>
    <property type="match status" value="1"/>
</dbReference>
<dbReference type="InterPro" id="IPR000847">
    <property type="entry name" value="LysR_HTH_N"/>
</dbReference>
<accession>A0ABS5QBH3</accession>
<comment type="similarity">
    <text evidence="1">Belongs to the LysR transcriptional regulatory family.</text>
</comment>
<protein>
    <submittedName>
        <fullName evidence="6">LysR family transcriptional regulator</fullName>
    </submittedName>
</protein>
<keyword evidence="3" id="KW-0238">DNA-binding</keyword>
<dbReference type="SUPFAM" id="SSF46785">
    <property type="entry name" value="Winged helix' DNA-binding domain"/>
    <property type="match status" value="1"/>
</dbReference>
<keyword evidence="2" id="KW-0805">Transcription regulation</keyword>
<dbReference type="InterPro" id="IPR036388">
    <property type="entry name" value="WH-like_DNA-bd_sf"/>
</dbReference>
<dbReference type="InterPro" id="IPR036390">
    <property type="entry name" value="WH_DNA-bd_sf"/>
</dbReference>
<dbReference type="Pfam" id="PF03466">
    <property type="entry name" value="LysR_substrate"/>
    <property type="match status" value="1"/>
</dbReference>
<dbReference type="Gene3D" id="3.40.190.10">
    <property type="entry name" value="Periplasmic binding protein-like II"/>
    <property type="match status" value="2"/>
</dbReference>
<gene>
    <name evidence="6" type="ORF">KHU32_08700</name>
</gene>
<keyword evidence="7" id="KW-1185">Reference proteome</keyword>
<evidence type="ECO:0000256" key="2">
    <source>
        <dbReference type="ARBA" id="ARBA00023015"/>
    </source>
</evidence>
<proteinExistence type="inferred from homology"/>
<evidence type="ECO:0000313" key="6">
    <source>
        <dbReference type="EMBL" id="MBS7811015.1"/>
    </source>
</evidence>
<feature type="domain" description="HTH lysR-type" evidence="5">
    <location>
        <begin position="1"/>
        <end position="58"/>
    </location>
</feature>
<dbReference type="PROSITE" id="PS50931">
    <property type="entry name" value="HTH_LYSR"/>
    <property type="match status" value="1"/>
</dbReference>
<dbReference type="EMBL" id="JAHCDA010000002">
    <property type="protein sequence ID" value="MBS7811015.1"/>
    <property type="molecule type" value="Genomic_DNA"/>
</dbReference>
<evidence type="ECO:0000256" key="3">
    <source>
        <dbReference type="ARBA" id="ARBA00023125"/>
    </source>
</evidence>
<name>A0ABS5QBH3_9PROT</name>
<keyword evidence="4" id="KW-0804">Transcription</keyword>
<evidence type="ECO:0000313" key="7">
    <source>
        <dbReference type="Proteomes" id="UP000766336"/>
    </source>
</evidence>
<dbReference type="PANTHER" id="PTHR30346">
    <property type="entry name" value="TRANSCRIPTIONAL DUAL REGULATOR HCAR-RELATED"/>
    <property type="match status" value="1"/>
</dbReference>
<dbReference type="SUPFAM" id="SSF53850">
    <property type="entry name" value="Periplasmic binding protein-like II"/>
    <property type="match status" value="1"/>
</dbReference>
<dbReference type="Proteomes" id="UP000766336">
    <property type="component" value="Unassembled WGS sequence"/>
</dbReference>
<evidence type="ECO:0000256" key="1">
    <source>
        <dbReference type="ARBA" id="ARBA00009437"/>
    </source>
</evidence>
<dbReference type="InterPro" id="IPR005119">
    <property type="entry name" value="LysR_subst-bd"/>
</dbReference>
<evidence type="ECO:0000256" key="4">
    <source>
        <dbReference type="ARBA" id="ARBA00023163"/>
    </source>
</evidence>
<comment type="caution">
    <text evidence="6">The sequence shown here is derived from an EMBL/GenBank/DDBJ whole genome shotgun (WGS) entry which is preliminary data.</text>
</comment>
<organism evidence="6 7">
    <name type="scientific">Roseococcus pinisoli</name>
    <dbReference type="NCBI Taxonomy" id="2835040"/>
    <lineage>
        <taxon>Bacteria</taxon>
        <taxon>Pseudomonadati</taxon>
        <taxon>Pseudomonadota</taxon>
        <taxon>Alphaproteobacteria</taxon>
        <taxon>Acetobacterales</taxon>
        <taxon>Roseomonadaceae</taxon>
        <taxon>Roseococcus</taxon>
    </lineage>
</organism>
<dbReference type="PANTHER" id="PTHR30346:SF28">
    <property type="entry name" value="HTH-TYPE TRANSCRIPTIONAL REGULATOR CYNR"/>
    <property type="match status" value="1"/>
</dbReference>